<evidence type="ECO:0000256" key="1">
    <source>
        <dbReference type="ARBA" id="ARBA00004123"/>
    </source>
</evidence>
<dbReference type="OrthoDB" id="428854at2759"/>
<dbReference type="PANTHER" id="PTHR45884:SF2">
    <property type="entry name" value="N-ACETYLTRANSFERASE ECO"/>
    <property type="match status" value="1"/>
</dbReference>
<evidence type="ECO:0000259" key="11">
    <source>
        <dbReference type="Pfam" id="PF13880"/>
    </source>
</evidence>
<evidence type="ECO:0000256" key="5">
    <source>
        <dbReference type="ARBA" id="ARBA00022771"/>
    </source>
</evidence>
<feature type="domain" description="N-acetyltransferase ESCO acetyl-transferase" evidence="11">
    <location>
        <begin position="294"/>
        <end position="356"/>
    </location>
</feature>
<dbReference type="EMBL" id="MCFG01000153">
    <property type="protein sequence ID" value="ORX80172.1"/>
    <property type="molecule type" value="Genomic_DNA"/>
</dbReference>
<reference evidence="12 13" key="2">
    <citation type="submission" date="2016-08" db="EMBL/GenBank/DDBJ databases">
        <title>Pervasive Adenine N6-methylation of Active Genes in Fungi.</title>
        <authorList>
            <consortium name="DOE Joint Genome Institute"/>
            <person name="Mondo S.J."/>
            <person name="Dannebaum R.O."/>
            <person name="Kuo R.C."/>
            <person name="Labutti K."/>
            <person name="Haridas S."/>
            <person name="Kuo A."/>
            <person name="Salamov A."/>
            <person name="Ahrendt S.R."/>
            <person name="Lipzen A."/>
            <person name="Sullivan W."/>
            <person name="Andreopoulos W.B."/>
            <person name="Clum A."/>
            <person name="Lindquist E."/>
            <person name="Daum C."/>
            <person name="Ramamoorthy G.K."/>
            <person name="Gryganskyi A."/>
            <person name="Culley D."/>
            <person name="Magnuson J.K."/>
            <person name="James T.Y."/>
            <person name="O'Malley M.A."/>
            <person name="Stajich J.E."/>
            <person name="Spatafora J.W."/>
            <person name="Visel A."/>
            <person name="Grigoriev I.V."/>
        </authorList>
    </citation>
    <scope>NUCLEOTIDE SEQUENCE [LARGE SCALE GENOMIC DNA]</scope>
    <source>
        <strain evidence="12 13">S4</strain>
    </source>
</reference>
<dbReference type="Pfam" id="PF13878">
    <property type="entry name" value="zf-C2H2_3"/>
    <property type="match status" value="1"/>
</dbReference>
<keyword evidence="9" id="KW-0012">Acyltransferase</keyword>
<dbReference type="GO" id="GO:0007064">
    <property type="term" value="P:mitotic sister chromatid cohesion"/>
    <property type="evidence" value="ECO:0007669"/>
    <property type="project" value="TreeGrafter"/>
</dbReference>
<dbReference type="InterPro" id="IPR028009">
    <property type="entry name" value="ESCO_Acetyltransf_dom"/>
</dbReference>
<dbReference type="GO" id="GO:0005634">
    <property type="term" value="C:nucleus"/>
    <property type="evidence" value="ECO:0007669"/>
    <property type="project" value="UniProtKB-SubCell"/>
</dbReference>
<comment type="similarity">
    <text evidence="2">Belongs to the acetyltransferase family. ECO subfamily.</text>
</comment>
<evidence type="ECO:0000256" key="8">
    <source>
        <dbReference type="ARBA" id="ARBA00023306"/>
    </source>
</evidence>
<dbReference type="Pfam" id="PF13880">
    <property type="entry name" value="Acetyltransf_13"/>
    <property type="match status" value="1"/>
</dbReference>
<evidence type="ECO:0000256" key="9">
    <source>
        <dbReference type="ARBA" id="ARBA00023315"/>
    </source>
</evidence>
<dbReference type="AlphaFoldDB" id="A0A1Y1X3A1"/>
<keyword evidence="5" id="KW-0863">Zinc-finger</keyword>
<evidence type="ECO:0008006" key="14">
    <source>
        <dbReference type="Google" id="ProtNLM"/>
    </source>
</evidence>
<evidence type="ECO:0000256" key="7">
    <source>
        <dbReference type="ARBA" id="ARBA00023242"/>
    </source>
</evidence>
<organism evidence="12 13">
    <name type="scientific">Anaeromyces robustus</name>
    <dbReference type="NCBI Taxonomy" id="1754192"/>
    <lineage>
        <taxon>Eukaryota</taxon>
        <taxon>Fungi</taxon>
        <taxon>Fungi incertae sedis</taxon>
        <taxon>Chytridiomycota</taxon>
        <taxon>Chytridiomycota incertae sedis</taxon>
        <taxon>Neocallimastigomycetes</taxon>
        <taxon>Neocallimastigales</taxon>
        <taxon>Neocallimastigaceae</taxon>
        <taxon>Anaeromyces</taxon>
    </lineage>
</organism>
<dbReference type="GO" id="GO:0008270">
    <property type="term" value="F:zinc ion binding"/>
    <property type="evidence" value="ECO:0007669"/>
    <property type="project" value="UniProtKB-KW"/>
</dbReference>
<evidence type="ECO:0000256" key="3">
    <source>
        <dbReference type="ARBA" id="ARBA00022679"/>
    </source>
</evidence>
<keyword evidence="7" id="KW-0539">Nucleus</keyword>
<keyword evidence="3" id="KW-0808">Transferase</keyword>
<evidence type="ECO:0000256" key="6">
    <source>
        <dbReference type="ARBA" id="ARBA00022833"/>
    </source>
</evidence>
<keyword evidence="8" id="KW-0131">Cell cycle</keyword>
<evidence type="ECO:0000256" key="2">
    <source>
        <dbReference type="ARBA" id="ARBA00005816"/>
    </source>
</evidence>
<dbReference type="PANTHER" id="PTHR45884">
    <property type="entry name" value="N-ACETYLTRANSFERASE ECO"/>
    <property type="match status" value="1"/>
</dbReference>
<name>A0A1Y1X3A1_9FUNG</name>
<evidence type="ECO:0000259" key="10">
    <source>
        <dbReference type="Pfam" id="PF13878"/>
    </source>
</evidence>
<accession>A0A1Y1X3A1</accession>
<evidence type="ECO:0000313" key="13">
    <source>
        <dbReference type="Proteomes" id="UP000193944"/>
    </source>
</evidence>
<dbReference type="GO" id="GO:0000785">
    <property type="term" value="C:chromatin"/>
    <property type="evidence" value="ECO:0007669"/>
    <property type="project" value="TreeGrafter"/>
</dbReference>
<evidence type="ECO:0000313" key="12">
    <source>
        <dbReference type="EMBL" id="ORX80172.1"/>
    </source>
</evidence>
<dbReference type="GO" id="GO:0061733">
    <property type="term" value="F:protein-lysine-acetyltransferase activity"/>
    <property type="evidence" value="ECO:0007669"/>
    <property type="project" value="TreeGrafter"/>
</dbReference>
<keyword evidence="13" id="KW-1185">Reference proteome</keyword>
<comment type="caution">
    <text evidence="12">The sequence shown here is derived from an EMBL/GenBank/DDBJ whole genome shotgun (WGS) entry which is preliminary data.</text>
</comment>
<dbReference type="Proteomes" id="UP000193944">
    <property type="component" value="Unassembled WGS sequence"/>
</dbReference>
<protein>
    <recommendedName>
        <fullName evidence="14">N-acetyltransferase ECO1</fullName>
    </recommendedName>
</protein>
<dbReference type="Gene3D" id="3.40.630.30">
    <property type="match status" value="1"/>
</dbReference>
<keyword evidence="4" id="KW-0479">Metal-binding</keyword>
<comment type="subcellular location">
    <subcellularLocation>
        <location evidence="1">Nucleus</location>
    </subcellularLocation>
</comment>
<sequence>MTAKNIKFTYKRKGNTIQNLNTKRIRILNEVGNELVQDYMNEDGNNNLKKGKKHNLNDISTYFSKRISKQNKESLEIEKSSQIFKSCKTIESYFKSKENKGDFKTQNLVKESENRGITNEDSLNNKKILQKKTYEQLYINFGQKMISPIICPDCGVPYNPSIQEDDIQHQKYHNIIIDGIEYNGYKTDKIIQYISKDIYISEAVISETTSSHKKKLLQILNLIETELGAVRLQEKIILNYKFFLYIKNKKLIGCAIVRDVKEGLKIELDKNIEQITTIENIKQRWLLKIEVTKVPILCGISRIWVSKKERQKGVASQLLDSIRKHFLFNMILERNQIAFSQPTKLGTKLAYHFFNYTNDEEEIIIIPSKKYIIIYMDDN</sequence>
<gene>
    <name evidence="12" type="ORF">BCR32DRAFT_245810</name>
</gene>
<evidence type="ECO:0000256" key="4">
    <source>
        <dbReference type="ARBA" id="ARBA00022723"/>
    </source>
</evidence>
<proteinExistence type="inferred from homology"/>
<feature type="domain" description="N-acetyltransferase ESCO zinc-finger" evidence="10">
    <location>
        <begin position="136"/>
        <end position="174"/>
    </location>
</feature>
<keyword evidence="6" id="KW-0862">Zinc</keyword>
<dbReference type="InterPro" id="IPR028005">
    <property type="entry name" value="AcTrfase_ESCO_Znf_dom"/>
</dbReference>
<reference evidence="12 13" key="1">
    <citation type="submission" date="2016-08" db="EMBL/GenBank/DDBJ databases">
        <title>A Parts List for Fungal Cellulosomes Revealed by Comparative Genomics.</title>
        <authorList>
            <consortium name="DOE Joint Genome Institute"/>
            <person name="Haitjema C.H."/>
            <person name="Gilmore S.P."/>
            <person name="Henske J.K."/>
            <person name="Solomon K.V."/>
            <person name="De Groot R."/>
            <person name="Kuo A."/>
            <person name="Mondo S.J."/>
            <person name="Salamov A.A."/>
            <person name="Labutti K."/>
            <person name="Zhao Z."/>
            <person name="Chiniquy J."/>
            <person name="Barry K."/>
            <person name="Brewer H.M."/>
            <person name="Purvine S.O."/>
            <person name="Wright A.T."/>
            <person name="Boxma B."/>
            <person name="Van Alen T."/>
            <person name="Hackstein J.H."/>
            <person name="Baker S.E."/>
            <person name="Grigoriev I.V."/>
            <person name="O'Malley M.A."/>
        </authorList>
    </citation>
    <scope>NUCLEOTIDE SEQUENCE [LARGE SCALE GENOMIC DNA]</scope>
    <source>
        <strain evidence="12 13">S4</strain>
    </source>
</reference>
<dbReference type="STRING" id="1754192.A0A1Y1X3A1"/>